<dbReference type="InterPro" id="IPR001611">
    <property type="entry name" value="Leu-rich_rpt"/>
</dbReference>
<dbReference type="Gramene" id="Zm00001eb070700_T001">
    <property type="protein sequence ID" value="Zm00001eb070700_P001"/>
    <property type="gene ID" value="Zm00001eb070700"/>
</dbReference>
<dbReference type="SUPFAM" id="SSF52058">
    <property type="entry name" value="L domain-like"/>
    <property type="match status" value="1"/>
</dbReference>
<name>A0A804MAE5_MAIZE</name>
<dbReference type="Gene3D" id="3.80.10.10">
    <property type="entry name" value="Ribonuclease Inhibitor"/>
    <property type="match status" value="1"/>
</dbReference>
<keyword evidence="6" id="KW-1185">Reference proteome</keyword>
<keyword evidence="3" id="KW-1133">Transmembrane helix</keyword>
<reference evidence="6" key="1">
    <citation type="submission" date="2015-12" db="EMBL/GenBank/DDBJ databases">
        <title>Update maize B73 reference genome by single molecule sequencing technologies.</title>
        <authorList>
            <consortium name="Maize Genome Sequencing Project"/>
            <person name="Ware D."/>
        </authorList>
    </citation>
    <scope>NUCLEOTIDE SEQUENCE [LARGE SCALE GENOMIC DNA]</scope>
    <source>
        <strain evidence="6">cv. B73</strain>
    </source>
</reference>
<keyword evidence="3" id="KW-0812">Transmembrane</keyword>
<dbReference type="PANTHER" id="PTHR48006:SF41">
    <property type="entry name" value="OS04G0616500 PROTEIN"/>
    <property type="match status" value="1"/>
</dbReference>
<dbReference type="AlphaFoldDB" id="A0A804MAE5"/>
<dbReference type="EnsemblPlants" id="Zm00001eb070700_T001">
    <property type="protein sequence ID" value="Zm00001eb070700_P001"/>
    <property type="gene ID" value="Zm00001eb070700"/>
</dbReference>
<reference evidence="5" key="3">
    <citation type="submission" date="2021-05" db="UniProtKB">
        <authorList>
            <consortium name="EnsemblPlants"/>
        </authorList>
    </citation>
    <scope>IDENTIFICATION</scope>
    <source>
        <strain evidence="5">cv. B73</strain>
    </source>
</reference>
<proteinExistence type="predicted"/>
<organism evidence="5 6">
    <name type="scientific">Zea mays</name>
    <name type="common">Maize</name>
    <dbReference type="NCBI Taxonomy" id="4577"/>
    <lineage>
        <taxon>Eukaryota</taxon>
        <taxon>Viridiplantae</taxon>
        <taxon>Streptophyta</taxon>
        <taxon>Embryophyta</taxon>
        <taxon>Tracheophyta</taxon>
        <taxon>Spermatophyta</taxon>
        <taxon>Magnoliopsida</taxon>
        <taxon>Liliopsida</taxon>
        <taxon>Poales</taxon>
        <taxon>Poaceae</taxon>
        <taxon>PACMAD clade</taxon>
        <taxon>Panicoideae</taxon>
        <taxon>Andropogonodae</taxon>
        <taxon>Andropogoneae</taxon>
        <taxon>Tripsacinae</taxon>
        <taxon>Zea</taxon>
    </lineage>
</organism>
<evidence type="ECO:0000256" key="2">
    <source>
        <dbReference type="ARBA" id="ARBA00022737"/>
    </source>
</evidence>
<reference evidence="5" key="2">
    <citation type="submission" date="2019-07" db="EMBL/GenBank/DDBJ databases">
        <authorList>
            <person name="Seetharam A."/>
            <person name="Woodhouse M."/>
            <person name="Cannon E."/>
        </authorList>
    </citation>
    <scope>NUCLEOTIDE SEQUENCE [LARGE SCALE GENOMIC DNA]</scope>
    <source>
        <strain evidence="5">cv. B73</strain>
    </source>
</reference>
<feature type="chain" id="PRO_5032275352" description="LRR receptor-like serine/threonine-protein kinase" evidence="4">
    <location>
        <begin position="41"/>
        <end position="289"/>
    </location>
</feature>
<dbReference type="InParanoid" id="A0A804MAE5"/>
<evidence type="ECO:0000256" key="3">
    <source>
        <dbReference type="SAM" id="Phobius"/>
    </source>
</evidence>
<evidence type="ECO:0008006" key="7">
    <source>
        <dbReference type="Google" id="ProtNLM"/>
    </source>
</evidence>
<feature type="transmembrane region" description="Helical" evidence="3">
    <location>
        <begin position="258"/>
        <end position="285"/>
    </location>
</feature>
<evidence type="ECO:0000313" key="6">
    <source>
        <dbReference type="Proteomes" id="UP000007305"/>
    </source>
</evidence>
<keyword evidence="2" id="KW-0677">Repeat</keyword>
<evidence type="ECO:0000256" key="4">
    <source>
        <dbReference type="SAM" id="SignalP"/>
    </source>
</evidence>
<keyword evidence="1" id="KW-0433">Leucine-rich repeat</keyword>
<dbReference type="PANTHER" id="PTHR48006">
    <property type="entry name" value="LEUCINE-RICH REPEAT-CONTAINING PROTEIN DDB_G0281931-RELATED"/>
    <property type="match status" value="1"/>
</dbReference>
<dbReference type="InterPro" id="IPR032675">
    <property type="entry name" value="LRR_dom_sf"/>
</dbReference>
<keyword evidence="4" id="KW-0732">Signal</keyword>
<keyword evidence="3" id="KW-0472">Membrane</keyword>
<protein>
    <recommendedName>
        <fullName evidence="7">LRR receptor-like serine/threonine-protein kinase</fullName>
    </recommendedName>
</protein>
<evidence type="ECO:0000256" key="1">
    <source>
        <dbReference type="ARBA" id="ARBA00022614"/>
    </source>
</evidence>
<dbReference type="FunFam" id="3.80.10.10:FF:000383">
    <property type="entry name" value="Leucine-rich repeat receptor protein kinase EMS1"/>
    <property type="match status" value="1"/>
</dbReference>
<dbReference type="Proteomes" id="UP000007305">
    <property type="component" value="Chromosome 2"/>
</dbReference>
<dbReference type="Pfam" id="PF00560">
    <property type="entry name" value="LRR_1"/>
    <property type="match status" value="1"/>
</dbReference>
<feature type="signal peptide" evidence="4">
    <location>
        <begin position="1"/>
        <end position="40"/>
    </location>
</feature>
<sequence>MRPGSTSRPSPRRCLYVYGSASALPKLLLLLLAASSSAQAQQAARMKTDPVEAAAVNAVFAKLRQTASSEWNISGDPCTGIATDGTVIEDNGNFNPGIKCECSDQNNITVCHVTKLKIYALNAVGPIPQELQNLTRLINLDLSKNYLTGSLPSFLGNLTAMQYMTLGTNALSGSVPKELGNLVNLVSLGFGSNYLNGPLPWELGNLAKLEQFHETLVADVGENKTFVDGDVGSVLVGGGVGGAFVGVPFSPYMCIATLLVILLLFHLFLPLLVVVPVTVTCIWTFSNKV</sequence>
<dbReference type="InterPro" id="IPR051824">
    <property type="entry name" value="LRR_Rcpt-Like_S/T_Kinase"/>
</dbReference>
<accession>A0A804MAE5</accession>
<evidence type="ECO:0000313" key="5">
    <source>
        <dbReference type="EnsemblPlants" id="Zm00001eb070700_P001"/>
    </source>
</evidence>